<evidence type="ECO:0000256" key="2">
    <source>
        <dbReference type="ARBA" id="ARBA00022645"/>
    </source>
</evidence>
<accession>A0A1M5P3V8</accession>
<dbReference type="InterPro" id="IPR003507">
    <property type="entry name" value="S66_fam"/>
</dbReference>
<dbReference type="InterPro" id="IPR040921">
    <property type="entry name" value="Peptidase_S66C"/>
</dbReference>
<dbReference type="GO" id="GO:0006508">
    <property type="term" value="P:proteolysis"/>
    <property type="evidence" value="ECO:0007669"/>
    <property type="project" value="UniProtKB-KW"/>
</dbReference>
<dbReference type="Pfam" id="PF17676">
    <property type="entry name" value="Peptidase_S66C"/>
    <property type="match status" value="1"/>
</dbReference>
<evidence type="ECO:0000313" key="9">
    <source>
        <dbReference type="EMBL" id="SHG95873.1"/>
    </source>
</evidence>
<dbReference type="OrthoDB" id="9807329at2"/>
<organism evidence="9 10">
    <name type="scientific">Ornithinibacillus halophilus</name>
    <dbReference type="NCBI Taxonomy" id="930117"/>
    <lineage>
        <taxon>Bacteria</taxon>
        <taxon>Bacillati</taxon>
        <taxon>Bacillota</taxon>
        <taxon>Bacilli</taxon>
        <taxon>Bacillales</taxon>
        <taxon>Bacillaceae</taxon>
        <taxon>Ornithinibacillus</taxon>
    </lineage>
</organism>
<dbReference type="STRING" id="930117.SAMN05216225_10993"/>
<dbReference type="InterPro" id="IPR040449">
    <property type="entry name" value="Peptidase_S66_N"/>
</dbReference>
<keyword evidence="3" id="KW-0645">Protease</keyword>
<dbReference type="SUPFAM" id="SSF52317">
    <property type="entry name" value="Class I glutamine amidotransferase-like"/>
    <property type="match status" value="1"/>
</dbReference>
<feature type="active site" description="Nucleophile" evidence="6">
    <location>
        <position position="109"/>
    </location>
</feature>
<feature type="active site" description="Charge relay system" evidence="6">
    <location>
        <position position="207"/>
    </location>
</feature>
<dbReference type="InterPro" id="IPR027478">
    <property type="entry name" value="LdcA_N"/>
</dbReference>
<feature type="domain" description="LD-carboxypeptidase C-terminal" evidence="8">
    <location>
        <begin position="176"/>
        <end position="291"/>
    </location>
</feature>
<protein>
    <submittedName>
        <fullName evidence="9">Muramoyltetrapeptide carboxypeptidase</fullName>
    </submittedName>
</protein>
<feature type="active site" description="Charge relay system" evidence="6">
    <location>
        <position position="276"/>
    </location>
</feature>
<dbReference type="PANTHER" id="PTHR30237:SF2">
    <property type="entry name" value="MUREIN TETRAPEPTIDE CARBOXYPEPTIDASE"/>
    <property type="match status" value="1"/>
</dbReference>
<dbReference type="GO" id="GO:0004180">
    <property type="term" value="F:carboxypeptidase activity"/>
    <property type="evidence" value="ECO:0007669"/>
    <property type="project" value="UniProtKB-KW"/>
</dbReference>
<dbReference type="AlphaFoldDB" id="A0A1M5P3V8"/>
<dbReference type="EMBL" id="FQVW01000099">
    <property type="protein sequence ID" value="SHG95873.1"/>
    <property type="molecule type" value="Genomic_DNA"/>
</dbReference>
<dbReference type="RefSeq" id="WP_072892167.1">
    <property type="nucleotide sequence ID" value="NZ_FQVW01000099.1"/>
</dbReference>
<dbReference type="PANTHER" id="PTHR30237">
    <property type="entry name" value="MURAMOYLTETRAPEPTIDE CARBOXYPEPTIDASE"/>
    <property type="match status" value="1"/>
</dbReference>
<feature type="domain" description="LD-carboxypeptidase N-terminal" evidence="7">
    <location>
        <begin position="13"/>
        <end position="129"/>
    </location>
</feature>
<keyword evidence="4" id="KW-0378">Hydrolase</keyword>
<name>A0A1M5P3V8_9BACI</name>
<evidence type="ECO:0000256" key="6">
    <source>
        <dbReference type="PIRSR" id="PIRSR028757-1"/>
    </source>
</evidence>
<proteinExistence type="inferred from homology"/>
<dbReference type="Gene3D" id="3.40.50.10740">
    <property type="entry name" value="Class I glutamine amidotransferase-like"/>
    <property type="match status" value="1"/>
</dbReference>
<evidence type="ECO:0000259" key="8">
    <source>
        <dbReference type="Pfam" id="PF17676"/>
    </source>
</evidence>
<dbReference type="InterPro" id="IPR027461">
    <property type="entry name" value="Carboxypeptidase_A_C_sf"/>
</dbReference>
<evidence type="ECO:0000256" key="4">
    <source>
        <dbReference type="ARBA" id="ARBA00022801"/>
    </source>
</evidence>
<dbReference type="Proteomes" id="UP000183988">
    <property type="component" value="Unassembled WGS sequence"/>
</dbReference>
<dbReference type="InterPro" id="IPR029062">
    <property type="entry name" value="Class_I_gatase-like"/>
</dbReference>
<keyword evidence="10" id="KW-1185">Reference proteome</keyword>
<evidence type="ECO:0000313" key="10">
    <source>
        <dbReference type="Proteomes" id="UP000183988"/>
    </source>
</evidence>
<dbReference type="PIRSF" id="PIRSF028757">
    <property type="entry name" value="LD-carboxypeptidase"/>
    <property type="match status" value="1"/>
</dbReference>
<reference evidence="9 10" key="1">
    <citation type="submission" date="2016-11" db="EMBL/GenBank/DDBJ databases">
        <authorList>
            <person name="Jaros S."/>
            <person name="Januszkiewicz K."/>
            <person name="Wedrychowicz H."/>
        </authorList>
    </citation>
    <scope>NUCLEOTIDE SEQUENCE [LARGE SCALE GENOMIC DNA]</scope>
    <source>
        <strain evidence="9 10">IBRC-M 10683</strain>
    </source>
</reference>
<dbReference type="Pfam" id="PF02016">
    <property type="entry name" value="Peptidase_S66"/>
    <property type="match status" value="1"/>
</dbReference>
<keyword evidence="2 9" id="KW-0121">Carboxypeptidase</keyword>
<comment type="similarity">
    <text evidence="1">Belongs to the peptidase S66 family.</text>
</comment>
<dbReference type="Gene3D" id="3.50.30.60">
    <property type="entry name" value="LD-carboxypeptidase A C-terminal domain-like"/>
    <property type="match status" value="1"/>
</dbReference>
<evidence type="ECO:0000256" key="1">
    <source>
        <dbReference type="ARBA" id="ARBA00010233"/>
    </source>
</evidence>
<dbReference type="SUPFAM" id="SSF141986">
    <property type="entry name" value="LD-carboxypeptidase A C-terminal domain-like"/>
    <property type="match status" value="1"/>
</dbReference>
<dbReference type="CDD" id="cd07025">
    <property type="entry name" value="Peptidase_S66"/>
    <property type="match status" value="1"/>
</dbReference>
<dbReference type="GO" id="GO:0008236">
    <property type="term" value="F:serine-type peptidase activity"/>
    <property type="evidence" value="ECO:0007669"/>
    <property type="project" value="UniProtKB-KW"/>
</dbReference>
<keyword evidence="5" id="KW-0720">Serine protease</keyword>
<sequence>MVYPKRLKPGDTVGIIAPAGPAKLGKVQDALPLFKQLGLKVKLGKSISKIHGYLAGTDEERLGDFHEMIADPEVKAIFCARGGYGTPRIVDCIDYDLVKNNPKIIWGYSDITYLHTAIYQQTGLITFHGPMLTSDIANPEFDRLSWSMFYQLFQPTEILYDEGISELSVISEGNATGKLVGGNLSLLVSTLGTPYEIDTRDSLLLLEDVDEVPYRVDSMLNQLRLSGKLEEAAGIVIGDFAGSTPKKQPSLTLEEVFQDYFGGLSCPVISGFKIGHCFPHIAVPLGATATLDTQSKILKVRPGVC</sequence>
<evidence type="ECO:0000259" key="7">
    <source>
        <dbReference type="Pfam" id="PF02016"/>
    </source>
</evidence>
<evidence type="ECO:0000256" key="3">
    <source>
        <dbReference type="ARBA" id="ARBA00022670"/>
    </source>
</evidence>
<gene>
    <name evidence="9" type="ORF">SAMN05216225_10993</name>
</gene>
<evidence type="ECO:0000256" key="5">
    <source>
        <dbReference type="ARBA" id="ARBA00022825"/>
    </source>
</evidence>